<dbReference type="AlphaFoldDB" id="A0A2T1BWU2"/>
<accession>A0A2T1BWU2</accession>
<dbReference type="OrthoDB" id="2679764at2"/>
<dbReference type="RefSeq" id="WP_106291918.1">
    <property type="nucleotide sequence ID" value="NZ_CAWNTC010000018.1"/>
</dbReference>
<sequence length="70" mass="7621">MKSGKTLVELATEIQNQAQAKRDYIADTRTLELTDVGIESRLQSIGIAINSTITKLLQTYPESTILAALA</sequence>
<dbReference type="EMBL" id="PVWJ01000206">
    <property type="protein sequence ID" value="PSB00471.1"/>
    <property type="molecule type" value="Genomic_DNA"/>
</dbReference>
<name>A0A2T1BWU2_9CYAN</name>
<comment type="caution">
    <text evidence="1">The sequence shown here is derived from an EMBL/GenBank/DDBJ whole genome shotgun (WGS) entry which is preliminary data.</text>
</comment>
<gene>
    <name evidence="1" type="ORF">C7B64_23355</name>
</gene>
<reference evidence="1 2" key="2">
    <citation type="submission" date="2018-03" db="EMBL/GenBank/DDBJ databases">
        <title>The ancient ancestry and fast evolution of plastids.</title>
        <authorList>
            <person name="Moore K.R."/>
            <person name="Magnabosco C."/>
            <person name="Momper L."/>
            <person name="Gold D.A."/>
            <person name="Bosak T."/>
            <person name="Fournier G.P."/>
        </authorList>
    </citation>
    <scope>NUCLEOTIDE SEQUENCE [LARGE SCALE GENOMIC DNA]</scope>
    <source>
        <strain evidence="1 2">CCAP 1448/3</strain>
    </source>
</reference>
<keyword evidence="2" id="KW-1185">Reference proteome</keyword>
<proteinExistence type="predicted"/>
<protein>
    <submittedName>
        <fullName evidence="1">Uncharacterized protein</fullName>
    </submittedName>
</protein>
<evidence type="ECO:0000313" key="1">
    <source>
        <dbReference type="EMBL" id="PSB00471.1"/>
    </source>
</evidence>
<reference evidence="1 2" key="1">
    <citation type="submission" date="2018-02" db="EMBL/GenBank/DDBJ databases">
        <authorList>
            <person name="Cohen D.B."/>
            <person name="Kent A.D."/>
        </authorList>
    </citation>
    <scope>NUCLEOTIDE SEQUENCE [LARGE SCALE GENOMIC DNA]</scope>
    <source>
        <strain evidence="1 2">CCAP 1448/3</strain>
    </source>
</reference>
<organism evidence="1 2">
    <name type="scientific">Merismopedia glauca CCAP 1448/3</name>
    <dbReference type="NCBI Taxonomy" id="1296344"/>
    <lineage>
        <taxon>Bacteria</taxon>
        <taxon>Bacillati</taxon>
        <taxon>Cyanobacteriota</taxon>
        <taxon>Cyanophyceae</taxon>
        <taxon>Synechococcales</taxon>
        <taxon>Merismopediaceae</taxon>
        <taxon>Merismopedia</taxon>
    </lineage>
</organism>
<dbReference type="Proteomes" id="UP000238762">
    <property type="component" value="Unassembled WGS sequence"/>
</dbReference>
<evidence type="ECO:0000313" key="2">
    <source>
        <dbReference type="Proteomes" id="UP000238762"/>
    </source>
</evidence>